<evidence type="ECO:0000313" key="5">
    <source>
        <dbReference type="Proteomes" id="UP000176445"/>
    </source>
</evidence>
<name>A0A1F6CRN9_9BACT</name>
<reference evidence="4 5" key="1">
    <citation type="journal article" date="2016" name="Nat. Commun.">
        <title>Thousands of microbial genomes shed light on interconnected biogeochemical processes in an aquifer system.</title>
        <authorList>
            <person name="Anantharaman K."/>
            <person name="Brown C.T."/>
            <person name="Hug L.A."/>
            <person name="Sharon I."/>
            <person name="Castelle C.J."/>
            <person name="Probst A.J."/>
            <person name="Thomas B.C."/>
            <person name="Singh A."/>
            <person name="Wilkins M.J."/>
            <person name="Karaoz U."/>
            <person name="Brodie E.L."/>
            <person name="Williams K.H."/>
            <person name="Hubbard S.S."/>
            <person name="Banfield J.F."/>
        </authorList>
    </citation>
    <scope>NUCLEOTIDE SEQUENCE [LARGE SCALE GENOMIC DNA]</scope>
</reference>
<dbReference type="GO" id="GO:0000160">
    <property type="term" value="P:phosphorelay signal transduction system"/>
    <property type="evidence" value="ECO:0007669"/>
    <property type="project" value="InterPro"/>
</dbReference>
<evidence type="ECO:0000313" key="4">
    <source>
        <dbReference type="EMBL" id="OGG51814.1"/>
    </source>
</evidence>
<dbReference type="CDD" id="cd17574">
    <property type="entry name" value="REC_OmpR"/>
    <property type="match status" value="2"/>
</dbReference>
<accession>A0A1F6CRN9</accession>
<keyword evidence="1 2" id="KW-0597">Phosphoprotein</keyword>
<feature type="modified residue" description="4-aspartylphosphate" evidence="2">
    <location>
        <position position="192"/>
    </location>
</feature>
<dbReference type="Proteomes" id="UP000176445">
    <property type="component" value="Unassembled WGS sequence"/>
</dbReference>
<dbReference type="Gene3D" id="3.40.50.2300">
    <property type="match status" value="2"/>
</dbReference>
<feature type="domain" description="Response regulatory" evidence="3">
    <location>
        <begin position="143"/>
        <end position="259"/>
    </location>
</feature>
<feature type="modified residue" description="4-aspartylphosphate" evidence="2">
    <location>
        <position position="55"/>
    </location>
</feature>
<dbReference type="Pfam" id="PF00072">
    <property type="entry name" value="Response_reg"/>
    <property type="match status" value="2"/>
</dbReference>
<proteinExistence type="predicted"/>
<evidence type="ECO:0000256" key="2">
    <source>
        <dbReference type="PROSITE-ProRule" id="PRU00169"/>
    </source>
</evidence>
<dbReference type="PROSITE" id="PS50110">
    <property type="entry name" value="RESPONSE_REGULATORY"/>
    <property type="match status" value="2"/>
</dbReference>
<protein>
    <recommendedName>
        <fullName evidence="3">Response regulatory domain-containing protein</fullName>
    </recommendedName>
</protein>
<dbReference type="PANTHER" id="PTHR44591:SF3">
    <property type="entry name" value="RESPONSE REGULATORY DOMAIN-CONTAINING PROTEIN"/>
    <property type="match status" value="1"/>
</dbReference>
<dbReference type="AlphaFoldDB" id="A0A1F6CRN9"/>
<dbReference type="InterPro" id="IPR050595">
    <property type="entry name" value="Bact_response_regulator"/>
</dbReference>
<organism evidence="4 5">
    <name type="scientific">Candidatus Kaiserbacteria bacterium RIFCSPHIGHO2_01_FULL_54_36b</name>
    <dbReference type="NCBI Taxonomy" id="1798483"/>
    <lineage>
        <taxon>Bacteria</taxon>
        <taxon>Candidatus Kaiseribacteriota</taxon>
    </lineage>
</organism>
<evidence type="ECO:0000256" key="1">
    <source>
        <dbReference type="ARBA" id="ARBA00022553"/>
    </source>
</evidence>
<sequence>MRQNKKVLLIEDEKILGEILLTKLSDQGYEAKWELDGEAGMTAVREFRPDLILLDIVMPKMDGYEVLEQLGKDAELKKIPVIVISNSGQPVEIERILELGAKDYIVKAQFSPEEVLSKMRKYLTDDAAQGAPAASSSARKNVRILVIEDDAFLSTLATEAISKEGYRVTSAFDGKQAWELMQKETPDLVLLDIIMPDMNGFEVLKKMKADEKFKNILVIIFSNLGQEQEIAEAHNLGADDYLVKANFTLREVTEKIAALLTKHGKL</sequence>
<dbReference type="SMART" id="SM00448">
    <property type="entry name" value="REC"/>
    <property type="match status" value="2"/>
</dbReference>
<feature type="domain" description="Response regulatory" evidence="3">
    <location>
        <begin position="6"/>
        <end position="122"/>
    </location>
</feature>
<dbReference type="EMBL" id="MFKW01000014">
    <property type="protein sequence ID" value="OGG51814.1"/>
    <property type="molecule type" value="Genomic_DNA"/>
</dbReference>
<dbReference type="InterPro" id="IPR011006">
    <property type="entry name" value="CheY-like_superfamily"/>
</dbReference>
<comment type="caution">
    <text evidence="4">The sequence shown here is derived from an EMBL/GenBank/DDBJ whole genome shotgun (WGS) entry which is preliminary data.</text>
</comment>
<evidence type="ECO:0000259" key="3">
    <source>
        <dbReference type="PROSITE" id="PS50110"/>
    </source>
</evidence>
<dbReference type="PANTHER" id="PTHR44591">
    <property type="entry name" value="STRESS RESPONSE REGULATOR PROTEIN 1"/>
    <property type="match status" value="1"/>
</dbReference>
<gene>
    <name evidence="4" type="ORF">A2704_01230</name>
</gene>
<dbReference type="InterPro" id="IPR001789">
    <property type="entry name" value="Sig_transdc_resp-reg_receiver"/>
</dbReference>
<dbReference type="SUPFAM" id="SSF52172">
    <property type="entry name" value="CheY-like"/>
    <property type="match status" value="2"/>
</dbReference>